<feature type="region of interest" description="Disordered" evidence="1">
    <location>
        <begin position="133"/>
        <end position="157"/>
    </location>
</feature>
<dbReference type="InterPro" id="IPR026302">
    <property type="entry name" value="NEDD4-bd_p2"/>
</dbReference>
<dbReference type="GO" id="GO:0005634">
    <property type="term" value="C:nucleus"/>
    <property type="evidence" value="ECO:0007669"/>
    <property type="project" value="TreeGrafter"/>
</dbReference>
<gene>
    <name evidence="2" type="primary">N4BP2L2</name>
</gene>
<feature type="region of interest" description="Disordered" evidence="1">
    <location>
        <begin position="178"/>
        <end position="202"/>
    </location>
</feature>
<dbReference type="Proteomes" id="UP000001811">
    <property type="component" value="Unplaced"/>
</dbReference>
<feature type="compositionally biased region" description="Basic residues" evidence="1">
    <location>
        <begin position="474"/>
        <end position="485"/>
    </location>
</feature>
<protein>
    <submittedName>
        <fullName evidence="2">NEDD4 binding protein 2 like 2</fullName>
    </submittedName>
</protein>
<dbReference type="PANTHER" id="PTHR13308:SF23">
    <property type="entry name" value="NEDD4-BINDING PROTEIN 2-LIKE 2"/>
    <property type="match status" value="1"/>
</dbReference>
<dbReference type="Bgee" id="ENSOCUG00000008952">
    <property type="expression patterns" value="Expressed in left lung and 15 other cell types or tissues"/>
</dbReference>
<evidence type="ECO:0000313" key="2">
    <source>
        <dbReference type="Ensembl" id="ENSOCUP00000036245.1"/>
    </source>
</evidence>
<dbReference type="InterPro" id="IPR027417">
    <property type="entry name" value="P-loop_NTPase"/>
</dbReference>
<dbReference type="GeneTree" id="ENSGT00940000161440"/>
<reference evidence="2" key="2">
    <citation type="submission" date="2025-08" db="UniProtKB">
        <authorList>
            <consortium name="Ensembl"/>
        </authorList>
    </citation>
    <scope>IDENTIFICATION</scope>
    <source>
        <strain evidence="2">Thorbecke</strain>
    </source>
</reference>
<accession>A0A5F9CSA6</accession>
<dbReference type="Ensembl" id="ENSOCUT00000048439.1">
    <property type="protein sequence ID" value="ENSOCUP00000036245.1"/>
    <property type="gene ID" value="ENSOCUG00000008952.4"/>
</dbReference>
<proteinExistence type="predicted"/>
<reference evidence="2 3" key="1">
    <citation type="journal article" date="2011" name="Nature">
        <title>A high-resolution map of human evolutionary constraint using 29 mammals.</title>
        <authorList>
            <person name="Lindblad-Toh K."/>
            <person name="Garber M."/>
            <person name="Zuk O."/>
            <person name="Lin M.F."/>
            <person name="Parker B.J."/>
            <person name="Washietl S."/>
            <person name="Kheradpour P."/>
            <person name="Ernst J."/>
            <person name="Jordan G."/>
            <person name="Mauceli E."/>
            <person name="Ward L.D."/>
            <person name="Lowe C.B."/>
            <person name="Holloway A.K."/>
            <person name="Clamp M."/>
            <person name="Gnerre S."/>
            <person name="Alfoldi J."/>
            <person name="Beal K."/>
            <person name="Chang J."/>
            <person name="Clawson H."/>
            <person name="Cuff J."/>
            <person name="Di Palma F."/>
            <person name="Fitzgerald S."/>
            <person name="Flicek P."/>
            <person name="Guttman M."/>
            <person name="Hubisz M.J."/>
            <person name="Jaffe D.B."/>
            <person name="Jungreis I."/>
            <person name="Kent W.J."/>
            <person name="Kostka D."/>
            <person name="Lara M."/>
            <person name="Martins A.L."/>
            <person name="Massingham T."/>
            <person name="Moltke I."/>
            <person name="Raney B.J."/>
            <person name="Rasmussen M.D."/>
            <person name="Robinson J."/>
            <person name="Stark A."/>
            <person name="Vilella A.J."/>
            <person name="Wen J."/>
            <person name="Xie X."/>
            <person name="Zody M.C."/>
            <person name="Baldwin J."/>
            <person name="Bloom T."/>
            <person name="Chin C.W."/>
            <person name="Heiman D."/>
            <person name="Nicol R."/>
            <person name="Nusbaum C."/>
            <person name="Young S."/>
            <person name="Wilkinson J."/>
            <person name="Worley K.C."/>
            <person name="Kovar C.L."/>
            <person name="Muzny D.M."/>
            <person name="Gibbs R.A."/>
            <person name="Cree A."/>
            <person name="Dihn H.H."/>
            <person name="Fowler G."/>
            <person name="Jhangiani S."/>
            <person name="Joshi V."/>
            <person name="Lee S."/>
            <person name="Lewis L.R."/>
            <person name="Nazareth L.V."/>
            <person name="Okwuonu G."/>
            <person name="Santibanez J."/>
            <person name="Warren W.C."/>
            <person name="Mardis E.R."/>
            <person name="Weinstock G.M."/>
            <person name="Wilson R.K."/>
            <person name="Delehaunty K."/>
            <person name="Dooling D."/>
            <person name="Fronik C."/>
            <person name="Fulton L."/>
            <person name="Fulton B."/>
            <person name="Graves T."/>
            <person name="Minx P."/>
            <person name="Sodergren E."/>
            <person name="Birney E."/>
            <person name="Margulies E.H."/>
            <person name="Herrero J."/>
            <person name="Green E.D."/>
            <person name="Haussler D."/>
            <person name="Siepel A."/>
            <person name="Goldman N."/>
            <person name="Pollard K.S."/>
            <person name="Pedersen J.S."/>
            <person name="Lander E.S."/>
            <person name="Kellis M."/>
        </authorList>
    </citation>
    <scope>NUCLEOTIDE SEQUENCE [LARGE SCALE GENOMIC DNA]</scope>
    <source>
        <strain evidence="3">Thorbecke</strain>
    </source>
</reference>
<reference evidence="2" key="3">
    <citation type="submission" date="2025-09" db="UniProtKB">
        <authorList>
            <consortium name="Ensembl"/>
        </authorList>
    </citation>
    <scope>IDENTIFICATION</scope>
    <source>
        <strain evidence="2">Thorbecke</strain>
    </source>
</reference>
<keyword evidence="3" id="KW-1185">Reference proteome</keyword>
<evidence type="ECO:0000313" key="3">
    <source>
        <dbReference type="Proteomes" id="UP000001811"/>
    </source>
</evidence>
<dbReference type="Gene3D" id="3.40.50.300">
    <property type="entry name" value="P-loop containing nucleotide triphosphate hydrolases"/>
    <property type="match status" value="1"/>
</dbReference>
<sequence length="1071" mass="122069">MSHGEIETKFLGPGELANGPCHKRLKATAEPFVFPHHSSTDFHKIREKTGNDWVPLTVDGGRHGYPQVDKTRTTDLPKPLHNEMPENKSDAIKSTNSQVLQDASPSLITRDDEIYSTSKAFIGPIYKPPEIKKCNGKTDTLSGINGKRRREEKQKFNSKKLEIDSELSQFYKEIEELENEKDDSESSCKEPEPSQEQLTPYYQDHNKDFLKSDEEKEDFSNALQSHCDYQQCLGDEPGNYFRNGQEIAAFCDAAFTSFRPEWQSVHPFVVPHGPPLPNFDYHLNIQQFSAPPNPPPYIFHAQDESLTQNGYYDNSCHVKWNSLTFGENSDSGYGENISVHPSRNVCGTQDGYVNGFCEIIDGCWKDPSVDKHNGIDRFVNQQFQEEKFNKLQKLLILLRGLPGSGKTTLSRRNKHGVSRKKIAQMLDRYEYEMSISIVMNSVEPPQKSTQRPPPPQGRQRERVMKKTGYTFCKTKQKRSRKRKKKQNNDSKIVEENSLETLNYVTPGDQDPSQSEEEDLGESGCPLTGDLGNELQDSVSGYKEKSWKYTDPEDSFPNVTSVIELDNTPENHLPKEGDDLFPTFLSMPNQSSATCPTGTQNLSCVTRDDCSDMKVEEPIENRHTLASKIQDLFAETPSSFMQKRERIDKSLPNEPILCHQHGSRALDEASVEEQRVHATQTNYWAFFTTNLSDELQQGSDRQPNFGSWPEGPHKFVCEQRAKKQRSRKQACPDSREQLIKLISTSDGASETLTGDNLPVGNEDLPPPTESVGSFIETETNVFISCSPHLDIPRSALGSTKNKKERQKRIFSLAPNFHILEQCHIDEKQREECDLFTKNHGLKIILGGEKDRISEMNNKEEDKQKIITFDHQPSCFHLDVIKDSPINIGGQFYSHCLSFSRLRDSVYFYKNPVPSLVLYYMVSSWKTPFTNKRPFVTFKSQTRVGDKLKDVGFISSEMLSNQPESLHSLWVTSDLYFLNERFGEKLKIWEESKPLQCLPAEEIQDVANPGFHSLGLPLSQGFAFQLVKLFGSPGVPMESLLPDDYVIPLDWKTLKMIYLQWKASIEKRQKKID</sequence>
<dbReference type="GO" id="GO:0003714">
    <property type="term" value="F:transcription corepressor activity"/>
    <property type="evidence" value="ECO:0007669"/>
    <property type="project" value="TreeGrafter"/>
</dbReference>
<dbReference type="GO" id="GO:0000122">
    <property type="term" value="P:negative regulation of transcription by RNA polymerase II"/>
    <property type="evidence" value="ECO:0007669"/>
    <property type="project" value="TreeGrafter"/>
</dbReference>
<organism evidence="2 3">
    <name type="scientific">Oryctolagus cuniculus</name>
    <name type="common">Rabbit</name>
    <dbReference type="NCBI Taxonomy" id="9986"/>
    <lineage>
        <taxon>Eukaryota</taxon>
        <taxon>Metazoa</taxon>
        <taxon>Chordata</taxon>
        <taxon>Craniata</taxon>
        <taxon>Vertebrata</taxon>
        <taxon>Euteleostomi</taxon>
        <taxon>Mammalia</taxon>
        <taxon>Eutheria</taxon>
        <taxon>Euarchontoglires</taxon>
        <taxon>Glires</taxon>
        <taxon>Lagomorpha</taxon>
        <taxon>Leporidae</taxon>
        <taxon>Oryctolagus</taxon>
    </lineage>
</organism>
<feature type="region of interest" description="Disordered" evidence="1">
    <location>
        <begin position="441"/>
        <end position="528"/>
    </location>
</feature>
<evidence type="ECO:0000256" key="1">
    <source>
        <dbReference type="SAM" id="MobiDB-lite"/>
    </source>
</evidence>
<name>A0A5F9CSA6_RABIT</name>
<dbReference type="AlphaFoldDB" id="A0A5F9CSA6"/>
<dbReference type="PANTHER" id="PTHR13308">
    <property type="entry name" value="NEDD4-BINDING PROTEIN 2-LIKE 1"/>
    <property type="match status" value="1"/>
</dbReference>